<feature type="compositionally biased region" description="Acidic residues" evidence="1">
    <location>
        <begin position="214"/>
        <end position="224"/>
    </location>
</feature>
<keyword evidence="3" id="KW-1185">Reference proteome</keyword>
<dbReference type="KEGG" id="hir:HETIRDRAFT_152933"/>
<evidence type="ECO:0000256" key="1">
    <source>
        <dbReference type="SAM" id="MobiDB-lite"/>
    </source>
</evidence>
<evidence type="ECO:0000313" key="2">
    <source>
        <dbReference type="EMBL" id="ETW78153.1"/>
    </source>
</evidence>
<feature type="compositionally biased region" description="Basic and acidic residues" evidence="1">
    <location>
        <begin position="202"/>
        <end position="213"/>
    </location>
</feature>
<reference evidence="2 3" key="1">
    <citation type="journal article" date="2012" name="New Phytol.">
        <title>Insight into trade-off between wood decay and parasitism from the genome of a fungal forest pathogen.</title>
        <authorList>
            <person name="Olson A."/>
            <person name="Aerts A."/>
            <person name="Asiegbu F."/>
            <person name="Belbahri L."/>
            <person name="Bouzid O."/>
            <person name="Broberg A."/>
            <person name="Canback B."/>
            <person name="Coutinho P.M."/>
            <person name="Cullen D."/>
            <person name="Dalman K."/>
            <person name="Deflorio G."/>
            <person name="van Diepen L.T."/>
            <person name="Dunand C."/>
            <person name="Duplessis S."/>
            <person name="Durling M."/>
            <person name="Gonthier P."/>
            <person name="Grimwood J."/>
            <person name="Fossdal C.G."/>
            <person name="Hansson D."/>
            <person name="Henrissat B."/>
            <person name="Hietala A."/>
            <person name="Himmelstrand K."/>
            <person name="Hoffmeister D."/>
            <person name="Hogberg N."/>
            <person name="James T.Y."/>
            <person name="Karlsson M."/>
            <person name="Kohler A."/>
            <person name="Kues U."/>
            <person name="Lee Y.H."/>
            <person name="Lin Y.C."/>
            <person name="Lind M."/>
            <person name="Lindquist E."/>
            <person name="Lombard V."/>
            <person name="Lucas S."/>
            <person name="Lunden K."/>
            <person name="Morin E."/>
            <person name="Murat C."/>
            <person name="Park J."/>
            <person name="Raffaello T."/>
            <person name="Rouze P."/>
            <person name="Salamov A."/>
            <person name="Schmutz J."/>
            <person name="Solheim H."/>
            <person name="Stahlberg J."/>
            <person name="Velez H."/>
            <person name="de Vries R.P."/>
            <person name="Wiebenga A."/>
            <person name="Woodward S."/>
            <person name="Yakovlev I."/>
            <person name="Garbelotto M."/>
            <person name="Martin F."/>
            <person name="Grigoriev I.V."/>
            <person name="Stenlid J."/>
        </authorList>
    </citation>
    <scope>NUCLEOTIDE SEQUENCE [LARGE SCALE GENOMIC DNA]</scope>
    <source>
        <strain evidence="2 3">TC 32-1</strain>
    </source>
</reference>
<feature type="region of interest" description="Disordered" evidence="1">
    <location>
        <begin position="202"/>
        <end position="224"/>
    </location>
</feature>
<evidence type="ECO:0000313" key="3">
    <source>
        <dbReference type="Proteomes" id="UP000030671"/>
    </source>
</evidence>
<dbReference type="AlphaFoldDB" id="W4JX74"/>
<gene>
    <name evidence="2" type="ORF">HETIRDRAFT_152933</name>
</gene>
<dbReference type="RefSeq" id="XP_009550150.1">
    <property type="nucleotide sequence ID" value="XM_009551855.1"/>
</dbReference>
<dbReference type="HOGENOM" id="CLU_1050409_0_0_1"/>
<sequence>MTDAQSASRYAYVKFESNNCPWWEDYTGLDALTFKQLELAYARAREFILEQVEVLVKSHGWSPQSGISTAELFSLARGDRTLWLPTAFSAFFDTYNSDWWVLQFQDDEMFPVSYPEIDNSSTYPDITISTLPSIVNIFYLIQSFAPGILLLVATDETKGVYVTRSLPPMQWIEDNLPLLEYCLGPKVADKLRRAASDDTKSFHSGSVDEKVWPDDEPIEDPLDDWGEEMEEDWDRYDDEYEDSAAEESYRTVKETYGAAEEIYGAAEESCRAAEESPNSTNDWHRVASNWDGWEVKDYFTCSASCGFCGNCGNNTPQETAVAHGW</sequence>
<dbReference type="eggNOG" id="ENOG502R1Z3">
    <property type="taxonomic scope" value="Eukaryota"/>
</dbReference>
<dbReference type="Proteomes" id="UP000030671">
    <property type="component" value="Unassembled WGS sequence"/>
</dbReference>
<dbReference type="EMBL" id="KI925462">
    <property type="protein sequence ID" value="ETW78153.1"/>
    <property type="molecule type" value="Genomic_DNA"/>
</dbReference>
<organism evidence="2 3">
    <name type="scientific">Heterobasidion irregulare (strain TC 32-1)</name>
    <dbReference type="NCBI Taxonomy" id="747525"/>
    <lineage>
        <taxon>Eukaryota</taxon>
        <taxon>Fungi</taxon>
        <taxon>Dikarya</taxon>
        <taxon>Basidiomycota</taxon>
        <taxon>Agaricomycotina</taxon>
        <taxon>Agaricomycetes</taxon>
        <taxon>Russulales</taxon>
        <taxon>Bondarzewiaceae</taxon>
        <taxon>Heterobasidion</taxon>
        <taxon>Heterobasidion annosum species complex</taxon>
    </lineage>
</organism>
<protein>
    <submittedName>
        <fullName evidence="2">Uncharacterized protein</fullName>
    </submittedName>
</protein>
<proteinExistence type="predicted"/>
<dbReference type="InParanoid" id="W4JX74"/>
<dbReference type="GeneID" id="20667423"/>
<accession>W4JX74</accession>
<name>W4JX74_HETIT</name>
<dbReference type="OrthoDB" id="3209743at2759"/>